<evidence type="ECO:0000313" key="3">
    <source>
        <dbReference type="Proteomes" id="UP000266484"/>
    </source>
</evidence>
<feature type="non-terminal residue" evidence="2">
    <location>
        <position position="244"/>
    </location>
</feature>
<feature type="region of interest" description="Disordered" evidence="1">
    <location>
        <begin position="63"/>
        <end position="87"/>
    </location>
</feature>
<dbReference type="Gene3D" id="2.40.110.10">
    <property type="entry name" value="Butyryl-CoA Dehydrogenase, subunit A, domain 2"/>
    <property type="match status" value="1"/>
</dbReference>
<evidence type="ECO:0000313" key="2">
    <source>
        <dbReference type="EMBL" id="RIJ44214.1"/>
    </source>
</evidence>
<protein>
    <submittedName>
        <fullName evidence="2">SAM-dependent methyltransferase</fullName>
    </submittedName>
</protein>
<sequence>PGWTTERALALAVELGDSGARPGAGGTADLWEALATLAAADLGIARTIEPHLDALAILDQERAAADGGGSEPADGSGADAGPRTWGVFAAEGGGDPLAAAAAPGSDAVRLSGTKPWCSLAGSLTHALVTAAVPEGGRGLFAVDLRHPGVEVVPGAWVARGLTEVPSGPLRMRDVPARRVGEPGWYLERPGFHWGGIQVAACWYGGAVGLARTLLVAASREGADRLLLMHLGAVDAVLDGARAAL</sequence>
<gene>
    <name evidence="2" type="ORF">DZG00_16085</name>
</gene>
<dbReference type="EMBL" id="QWGT01000485">
    <property type="protein sequence ID" value="RIJ44214.1"/>
    <property type="molecule type" value="Genomic_DNA"/>
</dbReference>
<accession>A0A399SMH1</accession>
<organism evidence="2 3">
    <name type="scientific">Clavibacter lycopersici</name>
    <dbReference type="NCBI Taxonomy" id="2301718"/>
    <lineage>
        <taxon>Bacteria</taxon>
        <taxon>Bacillati</taxon>
        <taxon>Actinomycetota</taxon>
        <taxon>Actinomycetes</taxon>
        <taxon>Micrococcales</taxon>
        <taxon>Microbacteriaceae</taxon>
        <taxon>Clavibacter</taxon>
    </lineage>
</organism>
<comment type="caution">
    <text evidence="2">The sequence shown here is derived from an EMBL/GenBank/DDBJ whole genome shotgun (WGS) entry which is preliminary data.</text>
</comment>
<keyword evidence="2" id="KW-0808">Transferase</keyword>
<dbReference type="Proteomes" id="UP000266484">
    <property type="component" value="Unassembled WGS sequence"/>
</dbReference>
<feature type="non-terminal residue" evidence="2">
    <location>
        <position position="1"/>
    </location>
</feature>
<evidence type="ECO:0000256" key="1">
    <source>
        <dbReference type="SAM" id="MobiDB-lite"/>
    </source>
</evidence>
<proteinExistence type="predicted"/>
<dbReference type="GO" id="GO:0016627">
    <property type="term" value="F:oxidoreductase activity, acting on the CH-CH group of donors"/>
    <property type="evidence" value="ECO:0007669"/>
    <property type="project" value="InterPro"/>
</dbReference>
<keyword evidence="2" id="KW-0489">Methyltransferase</keyword>
<keyword evidence="3" id="KW-1185">Reference proteome</keyword>
<dbReference type="GO" id="GO:0032259">
    <property type="term" value="P:methylation"/>
    <property type="evidence" value="ECO:0007669"/>
    <property type="project" value="UniProtKB-KW"/>
</dbReference>
<reference evidence="2 3" key="1">
    <citation type="submission" date="2018-08" db="EMBL/GenBank/DDBJ databases">
        <title>Genome Sequence of Clavibacter michiganensis Subspecies type strains, and the Atypical Peach-Colored Strains Isolated from Tomato.</title>
        <authorList>
            <person name="Osdaghi E."/>
            <person name="Portier P."/>
            <person name="Briand M."/>
            <person name="Jacques M.-A."/>
        </authorList>
    </citation>
    <scope>NUCLEOTIDE SEQUENCE [LARGE SCALE GENOMIC DNA]</scope>
    <source>
        <strain evidence="2 3">CFBP 8615</strain>
    </source>
</reference>
<dbReference type="AlphaFoldDB" id="A0A399SMH1"/>
<dbReference type="SUPFAM" id="SSF56645">
    <property type="entry name" value="Acyl-CoA dehydrogenase NM domain-like"/>
    <property type="match status" value="1"/>
</dbReference>
<dbReference type="GO" id="GO:0008168">
    <property type="term" value="F:methyltransferase activity"/>
    <property type="evidence" value="ECO:0007669"/>
    <property type="project" value="UniProtKB-KW"/>
</dbReference>
<name>A0A399SMH1_9MICO</name>
<dbReference type="InterPro" id="IPR046373">
    <property type="entry name" value="Acyl-CoA_Oxase/DH_mid-dom_sf"/>
</dbReference>
<dbReference type="InterPro" id="IPR009100">
    <property type="entry name" value="AcylCoA_DH/oxidase_NM_dom_sf"/>
</dbReference>